<comment type="caution">
    <text evidence="2">The sequence shown here is derived from an EMBL/GenBank/DDBJ whole genome shotgun (WGS) entry which is preliminary data.</text>
</comment>
<evidence type="ECO:0000313" key="3">
    <source>
        <dbReference type="Proteomes" id="UP000281431"/>
    </source>
</evidence>
<dbReference type="Gene3D" id="3.30.310.50">
    <property type="entry name" value="Alpha-D-phosphohexomutase, C-terminal domain"/>
    <property type="match status" value="1"/>
</dbReference>
<dbReference type="InterPro" id="IPR015419">
    <property type="entry name" value="CTAG/Pcc1"/>
</dbReference>
<proteinExistence type="inferred from homology"/>
<dbReference type="NCBIfam" id="NF011470">
    <property type="entry name" value="PRK14887.1"/>
    <property type="match status" value="1"/>
</dbReference>
<accession>A0A3N6MB17</accession>
<dbReference type="Pfam" id="PF09341">
    <property type="entry name" value="Pcc1"/>
    <property type="match status" value="1"/>
</dbReference>
<comment type="similarity">
    <text evidence="1">Belongs to the CTAG/PCC1 family.</text>
</comment>
<sequence length="86" mass="9384">MTTHGVSLEFEYDRPSTARIVAESIAREIGEIDDDRSRTIIDRDGTLVRLEIDANDLVALRAAANTWLSLVDVAERTADVGAAALE</sequence>
<reference evidence="2 3" key="1">
    <citation type="submission" date="2018-10" db="EMBL/GenBank/DDBJ databases">
        <title>Natrarchaeobius chitinivorans gen. nov., sp. nov., and Natrarchaeobius haloalkaliphilus sp. nov., alkaliphilic, chitin-utilizing haloarchaea from hypersaline alkaline lakes.</title>
        <authorList>
            <person name="Sorokin D.Y."/>
            <person name="Elcheninov A.G."/>
            <person name="Kostrikina N.A."/>
            <person name="Bale N.J."/>
            <person name="Sinninghe Damste J.S."/>
            <person name="Khijniak T.V."/>
            <person name="Kublanov I.V."/>
            <person name="Toshchakov S.V."/>
        </authorList>
    </citation>
    <scope>NUCLEOTIDE SEQUENCE [LARGE SCALE GENOMIC DNA]</scope>
    <source>
        <strain evidence="2 3">AArcht7</strain>
    </source>
</reference>
<name>A0A3N6MB17_NATCH</name>
<evidence type="ECO:0000256" key="1">
    <source>
        <dbReference type="ARBA" id="ARBA00007073"/>
    </source>
</evidence>
<dbReference type="Proteomes" id="UP000281431">
    <property type="component" value="Unassembled WGS sequence"/>
</dbReference>
<evidence type="ECO:0000313" key="2">
    <source>
        <dbReference type="EMBL" id="RQG99737.1"/>
    </source>
</evidence>
<keyword evidence="3" id="KW-1185">Reference proteome</keyword>
<gene>
    <name evidence="2" type="ORF">EA472_13875</name>
</gene>
<organism evidence="2 3">
    <name type="scientific">Natrarchaeobius chitinivorans</name>
    <dbReference type="NCBI Taxonomy" id="1679083"/>
    <lineage>
        <taxon>Archaea</taxon>
        <taxon>Methanobacteriati</taxon>
        <taxon>Methanobacteriota</taxon>
        <taxon>Stenosarchaea group</taxon>
        <taxon>Halobacteria</taxon>
        <taxon>Halobacteriales</taxon>
        <taxon>Natrialbaceae</taxon>
        <taxon>Natrarchaeobius</taxon>
    </lineage>
</organism>
<dbReference type="OrthoDB" id="8982at2157"/>
<dbReference type="AlphaFoldDB" id="A0A3N6MB17"/>
<dbReference type="EMBL" id="REFZ01000008">
    <property type="protein sequence ID" value="RQG99737.1"/>
    <property type="molecule type" value="Genomic_DNA"/>
</dbReference>
<protein>
    <submittedName>
        <fullName evidence="2">KEOPS complex Pcc1-like subunit</fullName>
    </submittedName>
</protein>